<keyword evidence="2" id="KW-1185">Reference proteome</keyword>
<protein>
    <submittedName>
        <fullName evidence="1">Uncharacterized protein</fullName>
    </submittedName>
</protein>
<proteinExistence type="predicted"/>
<comment type="caution">
    <text evidence="1">The sequence shown here is derived from an EMBL/GenBank/DDBJ whole genome shotgun (WGS) entry which is preliminary data.</text>
</comment>
<accession>A0ACC1REP8</accession>
<evidence type="ECO:0000313" key="1">
    <source>
        <dbReference type="EMBL" id="KAJ3516075.1"/>
    </source>
</evidence>
<dbReference type="Proteomes" id="UP001148629">
    <property type="component" value="Unassembled WGS sequence"/>
</dbReference>
<reference evidence="1" key="1">
    <citation type="submission" date="2022-08" db="EMBL/GenBank/DDBJ databases">
        <title>Genome Sequence of Fusarium decemcellulare.</title>
        <authorList>
            <person name="Buettner E."/>
        </authorList>
    </citation>
    <scope>NUCLEOTIDE SEQUENCE</scope>
    <source>
        <strain evidence="1">Babe19</strain>
    </source>
</reference>
<gene>
    <name evidence="1" type="ORF">NM208_g14891</name>
</gene>
<dbReference type="EMBL" id="JANRMS010003701">
    <property type="protein sequence ID" value="KAJ3516075.1"/>
    <property type="molecule type" value="Genomic_DNA"/>
</dbReference>
<organism evidence="1 2">
    <name type="scientific">Fusarium decemcellulare</name>
    <dbReference type="NCBI Taxonomy" id="57161"/>
    <lineage>
        <taxon>Eukaryota</taxon>
        <taxon>Fungi</taxon>
        <taxon>Dikarya</taxon>
        <taxon>Ascomycota</taxon>
        <taxon>Pezizomycotina</taxon>
        <taxon>Sordariomycetes</taxon>
        <taxon>Hypocreomycetidae</taxon>
        <taxon>Hypocreales</taxon>
        <taxon>Nectriaceae</taxon>
        <taxon>Fusarium</taxon>
        <taxon>Fusarium decemcellulare species complex</taxon>
    </lineage>
</organism>
<name>A0ACC1REP8_9HYPO</name>
<sequence>MIAEWQKVTEWAQDEGARVEEAYSARSFWFHQLREQEDQDKDFKSRPIIFSRWGLRDARMDPFGAEAFCWDGGPVEGNATRLKGTTQVEEEATLLGEEALDQVPNDTFYNGFLARFWPGRVSLEYSILITAQMAGLQTADCLLP</sequence>
<evidence type="ECO:0000313" key="2">
    <source>
        <dbReference type="Proteomes" id="UP001148629"/>
    </source>
</evidence>